<dbReference type="PANTHER" id="PTHR43840">
    <property type="entry name" value="MITOCHONDRIAL METAL TRANSPORTER 1-RELATED"/>
    <property type="match status" value="1"/>
</dbReference>
<evidence type="ECO:0000313" key="11">
    <source>
        <dbReference type="Proteomes" id="UP000257123"/>
    </source>
</evidence>
<evidence type="ECO:0000256" key="2">
    <source>
        <dbReference type="ARBA" id="ARBA00022448"/>
    </source>
</evidence>
<feature type="transmembrane region" description="Helical" evidence="6">
    <location>
        <begin position="76"/>
        <end position="99"/>
    </location>
</feature>
<evidence type="ECO:0000313" key="10">
    <source>
        <dbReference type="Proteomes" id="UP000256877"/>
    </source>
</evidence>
<dbReference type="Gene3D" id="1.20.1510.10">
    <property type="entry name" value="Cation efflux protein transmembrane domain"/>
    <property type="match status" value="1"/>
</dbReference>
<gene>
    <name evidence="8" type="ORF">CGL51_03415</name>
    <name evidence="9" type="ORF">CGL52_01900</name>
</gene>
<organism evidence="8 11">
    <name type="scientific">Pyrobaculum aerophilum</name>
    <dbReference type="NCBI Taxonomy" id="13773"/>
    <lineage>
        <taxon>Archaea</taxon>
        <taxon>Thermoproteota</taxon>
        <taxon>Thermoprotei</taxon>
        <taxon>Thermoproteales</taxon>
        <taxon>Thermoproteaceae</taxon>
        <taxon>Pyrobaculum</taxon>
    </lineage>
</organism>
<proteinExistence type="predicted"/>
<dbReference type="Pfam" id="PF01545">
    <property type="entry name" value="Cation_efflux"/>
    <property type="match status" value="1"/>
</dbReference>
<dbReference type="GO" id="GO:0008324">
    <property type="term" value="F:monoatomic cation transmembrane transporter activity"/>
    <property type="evidence" value="ECO:0007669"/>
    <property type="project" value="InterPro"/>
</dbReference>
<keyword evidence="5 6" id="KW-0472">Membrane</keyword>
<evidence type="ECO:0000256" key="5">
    <source>
        <dbReference type="ARBA" id="ARBA00023136"/>
    </source>
</evidence>
<feature type="transmembrane region" description="Helical" evidence="6">
    <location>
        <begin position="111"/>
        <end position="130"/>
    </location>
</feature>
<evidence type="ECO:0000259" key="7">
    <source>
        <dbReference type="Pfam" id="PF01545"/>
    </source>
</evidence>
<dbReference type="EMBL" id="NMUF01000003">
    <property type="protein sequence ID" value="RFB00121.1"/>
    <property type="molecule type" value="Genomic_DNA"/>
</dbReference>
<keyword evidence="2" id="KW-0813">Transport</keyword>
<dbReference type="RefSeq" id="WP_116420688.1">
    <property type="nucleotide sequence ID" value="NZ_NMUE01000007.1"/>
</dbReference>
<keyword evidence="4 6" id="KW-1133">Transmembrane helix</keyword>
<reference evidence="10 11" key="1">
    <citation type="submission" date="2017-07" db="EMBL/GenBank/DDBJ databases">
        <title>Draft genome sequence of aerobic hyperthermophilic archaea, Pyrobaculum aerophilum YKB31 and YKB32.</title>
        <authorList>
            <person name="Mochizuki T."/>
            <person name="Berliner A.J."/>
            <person name="Yoshida-Takashima Y."/>
            <person name="Takaki Y."/>
            <person name="Nunoura T."/>
            <person name="Takai K."/>
        </authorList>
    </citation>
    <scope>NUCLEOTIDE SEQUENCE [LARGE SCALE GENOMIC DNA]</scope>
    <source>
        <strain evidence="8 11">YKB31</strain>
        <strain evidence="9 10">YKB32</strain>
    </source>
</reference>
<dbReference type="SUPFAM" id="SSF160240">
    <property type="entry name" value="Cation efflux protein cytoplasmic domain-like"/>
    <property type="match status" value="1"/>
</dbReference>
<feature type="domain" description="Cation efflux protein transmembrane" evidence="7">
    <location>
        <begin position="14"/>
        <end position="200"/>
    </location>
</feature>
<evidence type="ECO:0000256" key="1">
    <source>
        <dbReference type="ARBA" id="ARBA00004141"/>
    </source>
</evidence>
<evidence type="ECO:0000256" key="4">
    <source>
        <dbReference type="ARBA" id="ARBA00022989"/>
    </source>
</evidence>
<dbReference type="OrthoDB" id="8907at2157"/>
<feature type="transmembrane region" description="Helical" evidence="6">
    <location>
        <begin position="47"/>
        <end position="64"/>
    </location>
</feature>
<comment type="subcellular location">
    <subcellularLocation>
        <location evidence="1">Membrane</location>
        <topology evidence="1">Multi-pass membrane protein</topology>
    </subcellularLocation>
</comment>
<name>A0A371R1G5_9CREN</name>
<dbReference type="Proteomes" id="UP000257123">
    <property type="component" value="Unassembled WGS sequence"/>
</dbReference>
<dbReference type="NCBIfam" id="TIGR01297">
    <property type="entry name" value="CDF"/>
    <property type="match status" value="1"/>
</dbReference>
<protein>
    <submittedName>
        <fullName evidence="8">Cation transporter</fullName>
    </submittedName>
</protein>
<sequence length="296" mass="33452">MRPFIRLWLASLYLFVIGTVSLAYTLVELLLGIMYRSLLVTSDALHGFLDAAIAYISGFGLYYASRRGRSFPWEIYRVESLLTLLSTLAILGFYTYMLATSIELNGEPTPMWMTLLLLAGGGITFLLYLWERHNYESLKLDILKADALHAKVDTALSAVAALAVVVSNLFHLVLAEVVAVFIIYLYVLYEFSKLAKEATYGIVGALYRDDSLEEKIRNILAELGRPIDVKIRRLGSFFVVYSLVGVTPDMTIGKLHALRTKAIKTISRLHPLIVHVDIKIVPRRKEYKRGERSRRA</sequence>
<dbReference type="InterPro" id="IPR002524">
    <property type="entry name" value="Cation_efflux"/>
</dbReference>
<feature type="transmembrane region" description="Helical" evidence="6">
    <location>
        <begin position="169"/>
        <end position="189"/>
    </location>
</feature>
<dbReference type="InterPro" id="IPR050291">
    <property type="entry name" value="CDF_Transporter"/>
</dbReference>
<evidence type="ECO:0000313" key="9">
    <source>
        <dbReference type="EMBL" id="RFB00121.1"/>
    </source>
</evidence>
<dbReference type="InterPro" id="IPR036837">
    <property type="entry name" value="Cation_efflux_CTD_sf"/>
</dbReference>
<dbReference type="PANTHER" id="PTHR43840:SF30">
    <property type="entry name" value="TRANSPORT PROTEIN, HYPOTHETICAL"/>
    <property type="match status" value="1"/>
</dbReference>
<dbReference type="AlphaFoldDB" id="A0A371R1G5"/>
<keyword evidence="3 6" id="KW-0812">Transmembrane</keyword>
<evidence type="ECO:0000256" key="6">
    <source>
        <dbReference type="SAM" id="Phobius"/>
    </source>
</evidence>
<dbReference type="EMBL" id="NMUE01000007">
    <property type="protein sequence ID" value="RFA97268.1"/>
    <property type="molecule type" value="Genomic_DNA"/>
</dbReference>
<evidence type="ECO:0000256" key="3">
    <source>
        <dbReference type="ARBA" id="ARBA00022692"/>
    </source>
</evidence>
<dbReference type="InterPro" id="IPR058533">
    <property type="entry name" value="Cation_efflux_TM"/>
</dbReference>
<dbReference type="Proteomes" id="UP000256877">
    <property type="component" value="Unassembled WGS sequence"/>
</dbReference>
<comment type="caution">
    <text evidence="8">The sequence shown here is derived from an EMBL/GenBank/DDBJ whole genome shotgun (WGS) entry which is preliminary data.</text>
</comment>
<dbReference type="SUPFAM" id="SSF161111">
    <property type="entry name" value="Cation efflux protein transmembrane domain-like"/>
    <property type="match status" value="1"/>
</dbReference>
<evidence type="ECO:0000313" key="8">
    <source>
        <dbReference type="EMBL" id="RFA97268.1"/>
    </source>
</evidence>
<dbReference type="GO" id="GO:0016020">
    <property type="term" value="C:membrane"/>
    <property type="evidence" value="ECO:0007669"/>
    <property type="project" value="UniProtKB-SubCell"/>
</dbReference>
<dbReference type="InterPro" id="IPR027469">
    <property type="entry name" value="Cation_efflux_TMD_sf"/>
</dbReference>
<accession>A0A371R1G5</accession>